<dbReference type="SUPFAM" id="SSF55920">
    <property type="entry name" value="Creatinase/aminopeptidase"/>
    <property type="match status" value="1"/>
</dbReference>
<organism evidence="2 3">
    <name type="scientific">Truepera radiovictrix (strain DSM 17093 / CIP 108686 / LMG 22925 / RQ-24)</name>
    <dbReference type="NCBI Taxonomy" id="649638"/>
    <lineage>
        <taxon>Bacteria</taxon>
        <taxon>Thermotogati</taxon>
        <taxon>Deinococcota</taxon>
        <taxon>Deinococci</taxon>
        <taxon>Trueperales</taxon>
        <taxon>Trueperaceae</taxon>
        <taxon>Truepera</taxon>
    </lineage>
</organism>
<dbReference type="InterPro" id="IPR036005">
    <property type="entry name" value="Creatinase/aminopeptidase-like"/>
</dbReference>
<dbReference type="PANTHER" id="PTHR46112:SF2">
    <property type="entry name" value="XAA-PRO AMINOPEPTIDASE P-RELATED"/>
    <property type="match status" value="1"/>
</dbReference>
<dbReference type="CDD" id="cd01066">
    <property type="entry name" value="APP_MetAP"/>
    <property type="match status" value="1"/>
</dbReference>
<dbReference type="Pfam" id="PF00557">
    <property type="entry name" value="Peptidase_M24"/>
    <property type="match status" value="1"/>
</dbReference>
<reference evidence="3" key="1">
    <citation type="submission" date="2010-05" db="EMBL/GenBank/DDBJ databases">
        <title>The complete genome of Truepera radiovictris DSM 17093.</title>
        <authorList>
            <consortium name="US DOE Joint Genome Institute (JGI-PGF)"/>
            <person name="Lucas S."/>
            <person name="Copeland A."/>
            <person name="Lapidus A."/>
            <person name="Glavina del Rio T."/>
            <person name="Dalin E."/>
            <person name="Tice H."/>
            <person name="Bruce D."/>
            <person name="Goodwin L."/>
            <person name="Pitluck S."/>
            <person name="Kyrpides N."/>
            <person name="Mavromatis K."/>
            <person name="Ovchinnikova G."/>
            <person name="Munk A.C."/>
            <person name="Detter J.C."/>
            <person name="Han C."/>
            <person name="Tapia R."/>
            <person name="Land M."/>
            <person name="Hauser L."/>
            <person name="Markowitz V."/>
            <person name="Cheng J.-F."/>
            <person name="Hugenholtz P."/>
            <person name="Woyke T."/>
            <person name="Wu D."/>
            <person name="Tindall B."/>
            <person name="Pomrenke H.G."/>
            <person name="Brambilla E."/>
            <person name="Klenk H.-P."/>
            <person name="Eisen J.A."/>
        </authorList>
    </citation>
    <scope>NUCLEOTIDE SEQUENCE [LARGE SCALE GENOMIC DNA]</scope>
    <source>
        <strain evidence="3">DSM 17093 / CIP 108686 / LMG 22925 / RQ-24</strain>
    </source>
</reference>
<dbReference type="InterPro" id="IPR050659">
    <property type="entry name" value="Peptidase_M24B"/>
</dbReference>
<dbReference type="PANTHER" id="PTHR46112">
    <property type="entry name" value="AMINOPEPTIDASE"/>
    <property type="match status" value="1"/>
</dbReference>
<keyword evidence="3" id="KW-1185">Reference proteome</keyword>
<dbReference type="AlphaFoldDB" id="D7CTA7"/>
<dbReference type="Proteomes" id="UP000000379">
    <property type="component" value="Chromosome"/>
</dbReference>
<name>D7CTA7_TRURR</name>
<protein>
    <submittedName>
        <fullName evidence="2">Peptidase M24</fullName>
    </submittedName>
</protein>
<dbReference type="HOGENOM" id="CLU_053687_0_0_0"/>
<evidence type="ECO:0000259" key="1">
    <source>
        <dbReference type="Pfam" id="PF00557"/>
    </source>
</evidence>
<dbReference type="InterPro" id="IPR000994">
    <property type="entry name" value="Pept_M24"/>
</dbReference>
<dbReference type="KEGG" id="tra:Trad_2461"/>
<gene>
    <name evidence="2" type="ordered locus">Trad_2461</name>
</gene>
<dbReference type="Gene3D" id="3.90.230.10">
    <property type="entry name" value="Creatinase/methionine aminopeptidase superfamily"/>
    <property type="match status" value="1"/>
</dbReference>
<evidence type="ECO:0000313" key="3">
    <source>
        <dbReference type="Proteomes" id="UP000000379"/>
    </source>
</evidence>
<feature type="domain" description="Peptidase M24" evidence="1">
    <location>
        <begin position="147"/>
        <end position="335"/>
    </location>
</feature>
<proteinExistence type="predicted"/>
<evidence type="ECO:0000313" key="2">
    <source>
        <dbReference type="EMBL" id="ADI15570.1"/>
    </source>
</evidence>
<dbReference type="eggNOG" id="COG0006">
    <property type="taxonomic scope" value="Bacteria"/>
</dbReference>
<dbReference type="STRING" id="649638.Trad_2461"/>
<reference evidence="2 3" key="2">
    <citation type="journal article" date="2011" name="Stand. Genomic Sci.">
        <title>Complete genome sequence of Truepera radiovictrix type strain (RQ-24).</title>
        <authorList>
            <person name="Ivanova N."/>
            <person name="Rohde C."/>
            <person name="Munk C."/>
            <person name="Nolan M."/>
            <person name="Lucas S."/>
            <person name="Del Rio T.G."/>
            <person name="Tice H."/>
            <person name="Deshpande S."/>
            <person name="Cheng J.F."/>
            <person name="Tapia R."/>
            <person name="Han C."/>
            <person name="Goodwin L."/>
            <person name="Pitluck S."/>
            <person name="Liolios K."/>
            <person name="Mavromatis K."/>
            <person name="Mikhailova N."/>
            <person name="Pati A."/>
            <person name="Chen A."/>
            <person name="Palaniappan K."/>
            <person name="Land M."/>
            <person name="Hauser L."/>
            <person name="Chang Y.J."/>
            <person name="Jeffries C.D."/>
            <person name="Brambilla E."/>
            <person name="Rohde M."/>
            <person name="Goker M."/>
            <person name="Tindall B.J."/>
            <person name="Woyke T."/>
            <person name="Bristow J."/>
            <person name="Eisen J.A."/>
            <person name="Markowitz V."/>
            <person name="Hugenholtz P."/>
            <person name="Kyrpides N.C."/>
            <person name="Klenk H.P."/>
            <person name="Lapidus A."/>
        </authorList>
    </citation>
    <scope>NUCLEOTIDE SEQUENCE [LARGE SCALE GENOMIC DNA]</scope>
    <source>
        <strain evidence="3">DSM 17093 / CIP 108686 / LMG 22925 / RQ-24</strain>
    </source>
</reference>
<sequence length="368" mass="40691">MLKPMTRRDDPARELSDKLSRLRKTMAAGGFGAAHLAKLGNLAWLLCGGDALVSFADPPVAEAVVTPQRVVVLMAEIERDRLEREAFPPGVEARYYPWHDPGAKRAALGELIGGRKVLADAAGVAGAEVRDFWTLRTPLTPEEVARYRALGRDAAEAFTDALTGLEPGLREHDVAGRLAKALRERGMQPALILVAADERLKRYRHPLPTDNRFAERLMAVACARRGGLYANLTRLVSRRPLGEDAAAYRGLLEVEGVLLRYTQHGVLARELFREVREAYAAIGFPDEWRRHHQGGACGYETRDFVLQPNDTMLVDGSAYAWNPSLPGLKVEDTVLLLEDRLEVLTADPRWPSVEVSGRARPDVLVLEP</sequence>
<accession>D7CTA7</accession>
<dbReference type="EMBL" id="CP002049">
    <property type="protein sequence ID" value="ADI15570.1"/>
    <property type="molecule type" value="Genomic_DNA"/>
</dbReference>